<evidence type="ECO:0000256" key="1">
    <source>
        <dbReference type="SAM" id="MobiDB-lite"/>
    </source>
</evidence>
<evidence type="ECO:0000313" key="2">
    <source>
        <dbReference type="EMBL" id="CAE0458472.1"/>
    </source>
</evidence>
<dbReference type="EMBL" id="HBIO01004796">
    <property type="protein sequence ID" value="CAE0458472.1"/>
    <property type="molecule type" value="Transcribed_RNA"/>
</dbReference>
<reference evidence="2" key="1">
    <citation type="submission" date="2021-01" db="EMBL/GenBank/DDBJ databases">
        <authorList>
            <person name="Corre E."/>
            <person name="Pelletier E."/>
            <person name="Niang G."/>
            <person name="Scheremetjew M."/>
            <person name="Finn R."/>
            <person name="Kale V."/>
            <person name="Holt S."/>
            <person name="Cochrane G."/>
            <person name="Meng A."/>
            <person name="Brown T."/>
            <person name="Cohen L."/>
        </authorList>
    </citation>
    <scope>NUCLEOTIDE SEQUENCE</scope>
    <source>
        <strain evidence="2">MM31A-1</strain>
    </source>
</reference>
<sequence>MEHSFDIPEVAVLWILQFACSSNLELSIITSINRKWRGITSSFMEYMVEETLLLLKPPLSNSLTFLNTETETKKFSIEHFKMLLLPDMIMEILKRRLKLRSYKHLTPVNFNIKREDGNDYEIDEEMSYASHLVSKESEAFCLSWFHPKGIQIRTLDLSKNDEDDSSGCSDDVCGEDWPSIGQSTQSNTKSPWDKSSSELITVVDEWQSYLNAVDILFPLGYATSFVREALALASERSLDDFPLISPPAKRFFENNNCETHWRLSKARQSNFAVRGATFARPHGFCLCWADEVDKAKIGIETLVEPDVSSHEHRILGYKLKAIRRLEKKKIARMKLSLPRICLSTLAKNPDYQGHGLHGENIGIGKIKGRRQRCVQFLNANKERAVYMRTHPFDCGPIQSPVTMFLVGIATEDGCFVSGLKNRFELCHNYGSDSDELVELSPISLATDSTAAVASYRMNSISGHGSLASSIVDDNDYSSEGDSDEDRIGDLNCHCKIQHQQRFGACEDSSYDDDKTSNLETDNSRIVRGALGPGRWHMYTAIFDGSMSTLRVDGVDEPINVSEESKSKGNQTPALDGLTIGSDHAFDMSLCFGEGSDGEGEGSIAELAVFKGAMAKEDIQCFETFLMKKHGILHGSTGFKRGPASQGSQQLSTKGKDGDQWSEDLFRRDVNLLMAHRPPYAAPSGRSIPLRFAARHRSVAWTRHCDVTGKPLRVSRIGSKLSNGSSDW</sequence>
<organism evidence="2">
    <name type="scientific">Chaetoceros debilis</name>
    <dbReference type="NCBI Taxonomy" id="122233"/>
    <lineage>
        <taxon>Eukaryota</taxon>
        <taxon>Sar</taxon>
        <taxon>Stramenopiles</taxon>
        <taxon>Ochrophyta</taxon>
        <taxon>Bacillariophyta</taxon>
        <taxon>Coscinodiscophyceae</taxon>
        <taxon>Chaetocerotophycidae</taxon>
        <taxon>Chaetocerotales</taxon>
        <taxon>Chaetocerotaceae</taxon>
        <taxon>Chaetoceros</taxon>
    </lineage>
</organism>
<gene>
    <name evidence="2" type="ORF">CDEB00056_LOCUS3313</name>
</gene>
<feature type="region of interest" description="Disordered" evidence="1">
    <location>
        <begin position="636"/>
        <end position="659"/>
    </location>
</feature>
<proteinExistence type="predicted"/>
<protein>
    <submittedName>
        <fullName evidence="2">Uncharacterized protein</fullName>
    </submittedName>
</protein>
<name>A0A7S3PX17_9STRA</name>
<accession>A0A7S3PX17</accession>
<dbReference type="Gene3D" id="2.60.120.200">
    <property type="match status" value="1"/>
</dbReference>
<dbReference type="AlphaFoldDB" id="A0A7S3PX17"/>